<dbReference type="InterPro" id="IPR027417">
    <property type="entry name" value="P-loop_NTPase"/>
</dbReference>
<keyword evidence="4" id="KW-1185">Reference proteome</keyword>
<feature type="compositionally biased region" description="Basic and acidic residues" evidence="1">
    <location>
        <begin position="212"/>
        <end position="226"/>
    </location>
</feature>
<dbReference type="Gene3D" id="1.25.40.10">
    <property type="entry name" value="Tetratricopeptide repeat domain"/>
    <property type="match status" value="1"/>
</dbReference>
<dbReference type="InterPro" id="IPR036365">
    <property type="entry name" value="PGBD-like_sf"/>
</dbReference>
<dbReference type="SUPFAM" id="SSF47090">
    <property type="entry name" value="PGBD-like"/>
    <property type="match status" value="1"/>
</dbReference>
<protein>
    <submittedName>
        <fullName evidence="3">ATPase/DNA-binding CsgD family transcriptional regulator</fullName>
    </submittedName>
</protein>
<comment type="caution">
    <text evidence="3">The sequence shown here is derived from an EMBL/GenBank/DDBJ whole genome shotgun (WGS) entry which is preliminary data.</text>
</comment>
<dbReference type="Pfam" id="PF25872">
    <property type="entry name" value="HTH_77"/>
    <property type="match status" value="1"/>
</dbReference>
<evidence type="ECO:0000313" key="4">
    <source>
        <dbReference type="Proteomes" id="UP001223072"/>
    </source>
</evidence>
<dbReference type="Proteomes" id="UP001223072">
    <property type="component" value="Unassembled WGS sequence"/>
</dbReference>
<evidence type="ECO:0000259" key="2">
    <source>
        <dbReference type="PROSITE" id="PS50043"/>
    </source>
</evidence>
<gene>
    <name evidence="3" type="ORF">QFZ49_005779</name>
</gene>
<dbReference type="InterPro" id="IPR036505">
    <property type="entry name" value="Amidase/PGRP_sf"/>
</dbReference>
<feature type="region of interest" description="Disordered" evidence="1">
    <location>
        <begin position="207"/>
        <end position="227"/>
    </location>
</feature>
<evidence type="ECO:0000256" key="1">
    <source>
        <dbReference type="SAM" id="MobiDB-lite"/>
    </source>
</evidence>
<dbReference type="InterPro" id="IPR058852">
    <property type="entry name" value="HTH_77"/>
</dbReference>
<dbReference type="Gene3D" id="1.10.10.10">
    <property type="entry name" value="Winged helix-like DNA-binding domain superfamily/Winged helix DNA-binding domain"/>
    <property type="match status" value="1"/>
</dbReference>
<dbReference type="PRINTS" id="PR00038">
    <property type="entry name" value="HTHLUXR"/>
</dbReference>
<organism evidence="3 4">
    <name type="scientific">Streptomyces turgidiscabies</name>
    <dbReference type="NCBI Taxonomy" id="85558"/>
    <lineage>
        <taxon>Bacteria</taxon>
        <taxon>Bacillati</taxon>
        <taxon>Actinomycetota</taxon>
        <taxon>Actinomycetes</taxon>
        <taxon>Kitasatosporales</taxon>
        <taxon>Streptomycetaceae</taxon>
        <taxon>Streptomyces</taxon>
    </lineage>
</organism>
<dbReference type="PROSITE" id="PS50043">
    <property type="entry name" value="HTH_LUXR_2"/>
    <property type="match status" value="1"/>
</dbReference>
<reference evidence="3 4" key="1">
    <citation type="submission" date="2023-07" db="EMBL/GenBank/DDBJ databases">
        <title>Comparative genomics of wheat-associated soil bacteria to identify genetic determinants of phenazine resistance.</title>
        <authorList>
            <person name="Mouncey N."/>
        </authorList>
    </citation>
    <scope>NUCLEOTIDE SEQUENCE [LARGE SCALE GENOMIC DNA]</scope>
    <source>
        <strain evidence="3 4">W2I16</strain>
    </source>
</reference>
<dbReference type="InterPro" id="IPR036366">
    <property type="entry name" value="PGBDSf"/>
</dbReference>
<dbReference type="InterPro" id="IPR016032">
    <property type="entry name" value="Sig_transdc_resp-reg_C-effctor"/>
</dbReference>
<name>A0ABU0RXE3_9ACTN</name>
<dbReference type="CDD" id="cd06170">
    <property type="entry name" value="LuxR_C_like"/>
    <property type="match status" value="1"/>
</dbReference>
<accession>A0ABU0RXE3</accession>
<evidence type="ECO:0000313" key="3">
    <source>
        <dbReference type="EMBL" id="MDQ0935807.1"/>
    </source>
</evidence>
<dbReference type="InterPro" id="IPR000792">
    <property type="entry name" value="Tscrpt_reg_LuxR_C"/>
</dbReference>
<dbReference type="InterPro" id="IPR036388">
    <property type="entry name" value="WH-like_DNA-bd_sf"/>
</dbReference>
<dbReference type="PANTHER" id="PTHR47691:SF3">
    <property type="entry name" value="HTH-TYPE TRANSCRIPTIONAL REGULATOR RV0890C-RELATED"/>
    <property type="match status" value="1"/>
</dbReference>
<dbReference type="EMBL" id="JAUSZS010000007">
    <property type="protein sequence ID" value="MDQ0935807.1"/>
    <property type="molecule type" value="Genomic_DNA"/>
</dbReference>
<dbReference type="InterPro" id="IPR011990">
    <property type="entry name" value="TPR-like_helical_dom_sf"/>
</dbReference>
<dbReference type="Gene3D" id="1.10.101.10">
    <property type="entry name" value="PGBD-like superfamily/PGBD"/>
    <property type="match status" value="1"/>
</dbReference>
<dbReference type="Gene3D" id="3.40.50.300">
    <property type="entry name" value="P-loop containing nucleotide triphosphate hydrolases"/>
    <property type="match status" value="1"/>
</dbReference>
<feature type="domain" description="HTH luxR-type" evidence="2">
    <location>
        <begin position="918"/>
        <end position="983"/>
    </location>
</feature>
<dbReference type="Pfam" id="PF00196">
    <property type="entry name" value="GerE"/>
    <property type="match status" value="1"/>
</dbReference>
<proteinExistence type="predicted"/>
<dbReference type="SUPFAM" id="SSF52540">
    <property type="entry name" value="P-loop containing nucleoside triphosphate hydrolases"/>
    <property type="match status" value="1"/>
</dbReference>
<dbReference type="SUPFAM" id="SSF46894">
    <property type="entry name" value="C-terminal effector domain of the bipartite response regulators"/>
    <property type="match status" value="1"/>
</dbReference>
<dbReference type="Gene3D" id="3.40.80.10">
    <property type="entry name" value="Peptidoglycan recognition protein-like"/>
    <property type="match status" value="1"/>
</dbReference>
<dbReference type="SUPFAM" id="SSF55846">
    <property type="entry name" value="N-acetylmuramoyl-L-alanine amidase-like"/>
    <property type="match status" value="1"/>
</dbReference>
<dbReference type="SMART" id="SM00421">
    <property type="entry name" value="HTH_LUXR"/>
    <property type="match status" value="1"/>
</dbReference>
<dbReference type="PRINTS" id="PR00364">
    <property type="entry name" value="DISEASERSIST"/>
</dbReference>
<sequence>MCAMVGDSGLTHPTDAQLAGIRDAIDLLRAKGGAGTEIKGHRDGFATECPGDTLEAWVKKGAPRPGASPGGISVSLSHVVTAARTDPGAAQGHTTFPADVRPVDAALVAEGLLDPAFGDDGSFGSRTVDAYAAFQRRQGFTGANADGIPGQSTLTALGSRHAFTVSPPELRPGSTGPVHGWTPDQLRPGGTQGLYCRPVRLSVAAKPTGAEADVRRDSRRAGRERCVTSTGVGVRGLPAPFTSFVGRREEVAEARRLLGMARLVTLKGPGGVGKTRLALEVAAGSAKAFSAVWLVDLASVHEPSAVPGAVAAALGVADVGARGVEELLTAHLSRRRVLLVLDNCEHLTQACADLGRHLLSAAPELRILTTSRETLQLTGEHTLDISSLPADDAAELLRQRAVAVRPGFEVTDANRALVARLCAALDGLPLAIELAASRLRTLSVEQAVERLEDRFALLTTGSRTAQPQHRSLRAAIDWSWELCGREERLLWARLSVFAGSFTLEAAEGVCAGEGIDEREVLDLLDRLVAQSLVERPEDGSTARYRLLESIRAYGREQLVASGQEEWARGRHHDFFHALAERLHQDWFGSRQEEILTRWRAEQANLLAALEYPGEAEGATPKDRQSRLELAGALLYHWVAGGFLSEGRRQLERALQAAPEPTPARARALLAAAYVVGEQFDLAEAQRWLAEAEELAERLHEPGVAAHVRGHLGVAALYSGRLDQALYLIEQAVAAHTALGDRFGEVTWRCALAIVQTIAGDASAPKTSRQALDDTWTHGERWARAHLLMVLGRSAWAQGDQQEATALTVSAMETLRGFSDTLGVAKMVEQLAWITASDGDHRRAGRLLGMARSLREDAGTAVVAGDPRDEGYHTDCEAAVLRALGPAGYERALAEGAEVDGPAQAIARALTDGAEPAAPSPATSPLTRREQQVAALIAKGMTNRVIAGELVLSQRTVDGHVDRILAKLGFSRRAQVAAWWALNQPPDE</sequence>
<dbReference type="SUPFAM" id="SSF48452">
    <property type="entry name" value="TPR-like"/>
    <property type="match status" value="1"/>
</dbReference>
<dbReference type="PROSITE" id="PS00622">
    <property type="entry name" value="HTH_LUXR_1"/>
    <property type="match status" value="1"/>
</dbReference>
<dbReference type="PANTHER" id="PTHR47691">
    <property type="entry name" value="REGULATOR-RELATED"/>
    <property type="match status" value="1"/>
</dbReference>
<dbReference type="Pfam" id="PF01471">
    <property type="entry name" value="PG_binding_1"/>
    <property type="match status" value="1"/>
</dbReference>
<dbReference type="InterPro" id="IPR002477">
    <property type="entry name" value="Peptidoglycan-bd-like"/>
</dbReference>